<organism evidence="1 2">
    <name type="scientific">Kribbella sandramycini</name>
    <dbReference type="NCBI Taxonomy" id="60450"/>
    <lineage>
        <taxon>Bacteria</taxon>
        <taxon>Bacillati</taxon>
        <taxon>Actinomycetota</taxon>
        <taxon>Actinomycetes</taxon>
        <taxon>Propionibacteriales</taxon>
        <taxon>Kribbellaceae</taxon>
        <taxon>Kribbella</taxon>
    </lineage>
</organism>
<proteinExistence type="predicted"/>
<evidence type="ECO:0000313" key="1">
    <source>
        <dbReference type="EMBL" id="MBB6571700.1"/>
    </source>
</evidence>
<reference evidence="1 2" key="1">
    <citation type="submission" date="2020-08" db="EMBL/GenBank/DDBJ databases">
        <title>Sequencing the genomes of 1000 actinobacteria strains.</title>
        <authorList>
            <person name="Klenk H.-P."/>
        </authorList>
    </citation>
    <scope>NUCLEOTIDE SEQUENCE [LARGE SCALE GENOMIC DNA]</scope>
    <source>
        <strain evidence="1 2">DSM 15626</strain>
    </source>
</reference>
<gene>
    <name evidence="1" type="ORF">HNR71_007337</name>
</gene>
<dbReference type="AlphaFoldDB" id="A0A841SQG1"/>
<comment type="caution">
    <text evidence="1">The sequence shown here is derived from an EMBL/GenBank/DDBJ whole genome shotgun (WGS) entry which is preliminary data.</text>
</comment>
<dbReference type="EMBL" id="JACHKF010000001">
    <property type="protein sequence ID" value="MBB6571700.1"/>
    <property type="molecule type" value="Genomic_DNA"/>
</dbReference>
<accession>A0A841SQG1</accession>
<dbReference type="Proteomes" id="UP000553957">
    <property type="component" value="Unassembled WGS sequence"/>
</dbReference>
<sequence length="42" mass="4720">MSQGMLYIGAGHTALLHSLPHVSRVVVRHRYDLMTSNMRVLA</sequence>
<protein>
    <submittedName>
        <fullName evidence="1">Uncharacterized protein</fullName>
    </submittedName>
</protein>
<evidence type="ECO:0000313" key="2">
    <source>
        <dbReference type="Proteomes" id="UP000553957"/>
    </source>
</evidence>
<name>A0A841SQG1_9ACTN</name>